<accession>A0A1X6YJ05</accession>
<dbReference type="RefSeq" id="WP_085804634.1">
    <property type="nucleotide sequence ID" value="NZ_FWFX01000002.1"/>
</dbReference>
<dbReference type="CDD" id="cd06661">
    <property type="entry name" value="GGCT_like"/>
    <property type="match status" value="1"/>
</dbReference>
<organism evidence="2 3">
    <name type="scientific">Roseovarius albus</name>
    <dbReference type="NCBI Taxonomy" id="1247867"/>
    <lineage>
        <taxon>Bacteria</taxon>
        <taxon>Pseudomonadati</taxon>
        <taxon>Pseudomonadota</taxon>
        <taxon>Alphaproteobacteria</taxon>
        <taxon>Rhodobacterales</taxon>
        <taxon>Roseobacteraceae</taxon>
        <taxon>Roseovarius</taxon>
    </lineage>
</organism>
<dbReference type="AlphaFoldDB" id="A0A1X6YJ05"/>
<dbReference type="SUPFAM" id="SSF110857">
    <property type="entry name" value="Gamma-glutamyl cyclotransferase-like"/>
    <property type="match status" value="1"/>
</dbReference>
<evidence type="ECO:0000259" key="1">
    <source>
        <dbReference type="Pfam" id="PF06094"/>
    </source>
</evidence>
<keyword evidence="3" id="KW-1185">Reference proteome</keyword>
<protein>
    <recommendedName>
        <fullName evidence="1">Gamma-glutamylcyclotransferase AIG2-like domain-containing protein</fullName>
    </recommendedName>
</protein>
<feature type="domain" description="Gamma-glutamylcyclotransferase AIG2-like" evidence="1">
    <location>
        <begin position="11"/>
        <end position="108"/>
    </location>
</feature>
<sequence length="194" mass="21746">MKTTDPLAYFFGYGSLVNRSTHDFAPAHPARLQGWRRVWRHTTLRPVAYLTVHPAPGAEIEGLIAPVPGADWAALDERERAYDRISATEQTEHALQPTPNIAVYAISEIKHDKPATQTSVLLSYLDVVVQGYLNEFGKSGVSRFFETTDGWDAPIINDRSDPIYPRHQNLSPYERALVDEHLRSRGLPIISSAI</sequence>
<dbReference type="EMBL" id="FWFX01000002">
    <property type="protein sequence ID" value="SLN21109.1"/>
    <property type="molecule type" value="Genomic_DNA"/>
</dbReference>
<proteinExistence type="predicted"/>
<dbReference type="InterPro" id="IPR013024">
    <property type="entry name" value="GGCT-like"/>
</dbReference>
<evidence type="ECO:0000313" key="2">
    <source>
        <dbReference type="EMBL" id="SLN21109.1"/>
    </source>
</evidence>
<dbReference type="Gene3D" id="3.10.490.10">
    <property type="entry name" value="Gamma-glutamyl cyclotransferase-like"/>
    <property type="match status" value="1"/>
</dbReference>
<gene>
    <name evidence="2" type="ORF">ROA7450_00745</name>
</gene>
<reference evidence="2 3" key="1">
    <citation type="submission" date="2017-03" db="EMBL/GenBank/DDBJ databases">
        <authorList>
            <person name="Afonso C.L."/>
            <person name="Miller P.J."/>
            <person name="Scott M.A."/>
            <person name="Spackman E."/>
            <person name="Goraichik I."/>
            <person name="Dimitrov K.M."/>
            <person name="Suarez D.L."/>
            <person name="Swayne D.E."/>
        </authorList>
    </citation>
    <scope>NUCLEOTIDE SEQUENCE [LARGE SCALE GENOMIC DNA]</scope>
    <source>
        <strain evidence="2 3">CECT 7450</strain>
    </source>
</reference>
<dbReference type="InterPro" id="IPR036568">
    <property type="entry name" value="GGCT-like_sf"/>
</dbReference>
<dbReference type="InterPro" id="IPR009288">
    <property type="entry name" value="AIG2-like_dom"/>
</dbReference>
<dbReference type="Pfam" id="PF06094">
    <property type="entry name" value="GGACT"/>
    <property type="match status" value="1"/>
</dbReference>
<evidence type="ECO:0000313" key="3">
    <source>
        <dbReference type="Proteomes" id="UP000193061"/>
    </source>
</evidence>
<name>A0A1X6YJ05_9RHOB</name>
<dbReference type="OrthoDB" id="5567366at2"/>
<dbReference type="Proteomes" id="UP000193061">
    <property type="component" value="Unassembled WGS sequence"/>
</dbReference>